<sequence length="415" mass="46896">MALGARAPARQTVVIVTILVLFTWYLALYNRETTDPLTYTPAHKQTSDDGTQIDNGEPLELDTLELDTLELDTLELDTLEKPTTSSTLPTKTPNPYITEAQLNPSGRVLDGPLSPPADDPWRTLILYAFSDTPDARDNLRYFLRHGIHSAADFIFIMNGVSNETLPVFQIPEEASNIRVVLRDNTCFDIGAYGEVLRSKEQWTKVGWGTGRMPLWKRYKRFIMLNSSVRGPFLPHWGQGACWSDLFVQRVTIDTKLVGLTANCWPQFHVQADVWATDFVGMDLLMNPPPPGPNTTVDDFADRLAPVGLAACYPDLSRAVHAELGATRVIMDAGWKVDLMMSAFHGIANYSQVCDPQQQGDLLWRDKYFGTNVHPYETVFTKTNRDLDPVLLDRLTEWHWQSAWRSWDACGAFSRW</sequence>
<evidence type="ECO:0000313" key="4">
    <source>
        <dbReference type="Proteomes" id="UP001140453"/>
    </source>
</evidence>
<accession>A0A9W8YV73</accession>
<name>A0A9W8YV73_9PEZI</name>
<dbReference type="AlphaFoldDB" id="A0A9W8YV73"/>
<proteinExistence type="predicted"/>
<gene>
    <name evidence="3" type="ORF">N0V93_005858</name>
</gene>
<feature type="transmembrane region" description="Helical" evidence="2">
    <location>
        <begin position="12"/>
        <end position="29"/>
    </location>
</feature>
<evidence type="ECO:0000256" key="2">
    <source>
        <dbReference type="SAM" id="Phobius"/>
    </source>
</evidence>
<dbReference type="EMBL" id="JAPEVB010000003">
    <property type="protein sequence ID" value="KAJ4392233.1"/>
    <property type="molecule type" value="Genomic_DNA"/>
</dbReference>
<dbReference type="Proteomes" id="UP001140453">
    <property type="component" value="Unassembled WGS sequence"/>
</dbReference>
<comment type="caution">
    <text evidence="3">The sequence shown here is derived from an EMBL/GenBank/DDBJ whole genome shotgun (WGS) entry which is preliminary data.</text>
</comment>
<evidence type="ECO:0000256" key="1">
    <source>
        <dbReference type="SAM" id="MobiDB-lite"/>
    </source>
</evidence>
<keyword evidence="4" id="KW-1185">Reference proteome</keyword>
<keyword evidence="2" id="KW-0472">Membrane</keyword>
<protein>
    <submittedName>
        <fullName evidence="3">Uncharacterized protein</fullName>
    </submittedName>
</protein>
<feature type="region of interest" description="Disordered" evidence="1">
    <location>
        <begin position="36"/>
        <end position="55"/>
    </location>
</feature>
<keyword evidence="2" id="KW-1133">Transmembrane helix</keyword>
<reference evidence="3" key="1">
    <citation type="submission" date="2022-10" db="EMBL/GenBank/DDBJ databases">
        <title>Tapping the CABI collections for fungal endophytes: first genome assemblies for Collariella, Neodidymelliopsis, Ascochyta clinopodiicola, Didymella pomorum, Didymosphaeria variabile, Neocosmospora piperis and Neocucurbitaria cava.</title>
        <authorList>
            <person name="Hill R."/>
        </authorList>
    </citation>
    <scope>NUCLEOTIDE SEQUENCE</scope>
    <source>
        <strain evidence="3">IMI 355082</strain>
    </source>
</reference>
<organism evidence="3 4">
    <name type="scientific">Gnomoniopsis smithogilvyi</name>
    <dbReference type="NCBI Taxonomy" id="1191159"/>
    <lineage>
        <taxon>Eukaryota</taxon>
        <taxon>Fungi</taxon>
        <taxon>Dikarya</taxon>
        <taxon>Ascomycota</taxon>
        <taxon>Pezizomycotina</taxon>
        <taxon>Sordariomycetes</taxon>
        <taxon>Sordariomycetidae</taxon>
        <taxon>Diaporthales</taxon>
        <taxon>Gnomoniaceae</taxon>
        <taxon>Gnomoniopsis</taxon>
    </lineage>
</organism>
<dbReference type="OrthoDB" id="526941at2759"/>
<evidence type="ECO:0000313" key="3">
    <source>
        <dbReference type="EMBL" id="KAJ4392233.1"/>
    </source>
</evidence>
<keyword evidence="2" id="KW-0812">Transmembrane</keyword>